<name>A0ABU2BTC6_9ACTN</name>
<comment type="caution">
    <text evidence="2">The sequence shown here is derived from an EMBL/GenBank/DDBJ whole genome shotgun (WGS) entry which is preliminary data.</text>
</comment>
<organism evidence="2 3">
    <name type="scientific">Nocardioides marmoribigeumensis</name>
    <dbReference type="NCBI Taxonomy" id="433649"/>
    <lineage>
        <taxon>Bacteria</taxon>
        <taxon>Bacillati</taxon>
        <taxon>Actinomycetota</taxon>
        <taxon>Actinomycetes</taxon>
        <taxon>Propionibacteriales</taxon>
        <taxon>Nocardioidaceae</taxon>
        <taxon>Nocardioides</taxon>
    </lineage>
</organism>
<dbReference type="SUPFAM" id="SSF56266">
    <property type="entry name" value="DmpA/ArgJ-like"/>
    <property type="match status" value="1"/>
</dbReference>
<evidence type="ECO:0000313" key="2">
    <source>
        <dbReference type="EMBL" id="MDR7361526.1"/>
    </source>
</evidence>
<dbReference type="InterPro" id="IPR005321">
    <property type="entry name" value="Peptidase_S58_DmpA"/>
</dbReference>
<dbReference type="PANTHER" id="PTHR36512">
    <property type="entry name" value="D-AMINOPEPTIDASE"/>
    <property type="match status" value="1"/>
</dbReference>
<protein>
    <submittedName>
        <fullName evidence="2">L-aminopeptidase/D-esterase-like protein</fullName>
    </submittedName>
</protein>
<dbReference type="CDD" id="cd02252">
    <property type="entry name" value="nylC_like"/>
    <property type="match status" value="1"/>
</dbReference>
<dbReference type="Gene3D" id="3.60.70.12">
    <property type="entry name" value="L-amino peptidase D-ALA esterase/amidase"/>
    <property type="match status" value="1"/>
</dbReference>
<dbReference type="RefSeq" id="WP_310299582.1">
    <property type="nucleotide sequence ID" value="NZ_BAAAPS010000007.1"/>
</dbReference>
<sequence>MSGDITDVPGVRVGHWSDVTARTGCTVVRLPDEGAVTSVDVRGAAPGTRETDVLAPDNQVQVAHAILLTGGSAFGLAAADGVMTALEAQGVGVPTPVGVVPIVPAAVLYDLAAGRADVRPGAAEGLAALEAATAGQPCGAGIVGAGTGATVGKLFGDPVPGGLGTASVALPGGGVVGAVVAVNAVGDVVDRDGALLAGAGTVERLLLEVPPAPPVGSATTIAVVATDLALTKTQAHRLAVVAHDGLAQAIRPVHTAYDGDTVFATSTGLVTPADPSLLTLQTAAVVAVAAAVRRAVQPH</sequence>
<keyword evidence="3" id="KW-1185">Reference proteome</keyword>
<comment type="similarity">
    <text evidence="1">Belongs to the peptidase S58 family.</text>
</comment>
<dbReference type="Proteomes" id="UP001183648">
    <property type="component" value="Unassembled WGS sequence"/>
</dbReference>
<evidence type="ECO:0000313" key="3">
    <source>
        <dbReference type="Proteomes" id="UP001183648"/>
    </source>
</evidence>
<dbReference type="EMBL" id="JAVDYG010000001">
    <property type="protein sequence ID" value="MDR7361526.1"/>
    <property type="molecule type" value="Genomic_DNA"/>
</dbReference>
<evidence type="ECO:0000256" key="1">
    <source>
        <dbReference type="ARBA" id="ARBA00007068"/>
    </source>
</evidence>
<reference evidence="2 3" key="1">
    <citation type="submission" date="2023-07" db="EMBL/GenBank/DDBJ databases">
        <title>Sequencing the genomes of 1000 actinobacteria strains.</title>
        <authorList>
            <person name="Klenk H.-P."/>
        </authorList>
    </citation>
    <scope>NUCLEOTIDE SEQUENCE [LARGE SCALE GENOMIC DNA]</scope>
    <source>
        <strain evidence="2 3">DSM 19426</strain>
    </source>
</reference>
<dbReference type="InterPro" id="IPR016117">
    <property type="entry name" value="ArgJ-like_dom_sf"/>
</dbReference>
<dbReference type="Pfam" id="PF03576">
    <property type="entry name" value="Peptidase_S58"/>
    <property type="match status" value="1"/>
</dbReference>
<dbReference type="PANTHER" id="PTHR36512:SF3">
    <property type="entry name" value="BLR5678 PROTEIN"/>
    <property type="match status" value="1"/>
</dbReference>
<gene>
    <name evidence="2" type="ORF">J2S63_001079</name>
</gene>
<proteinExistence type="inferred from homology"/>
<accession>A0ABU2BTC6</accession>